<dbReference type="Pfam" id="PF03070">
    <property type="entry name" value="TENA_THI-4"/>
    <property type="match status" value="1"/>
</dbReference>
<dbReference type="Proteomes" id="UP000036987">
    <property type="component" value="Unassembled WGS sequence"/>
</dbReference>
<dbReference type="Gene3D" id="1.20.910.10">
    <property type="entry name" value="Heme oxygenase-like"/>
    <property type="match status" value="1"/>
</dbReference>
<keyword evidence="4" id="KW-1185">Reference proteome</keyword>
<proteinExistence type="predicted"/>
<accession>A0A0K9NH85</accession>
<protein>
    <submittedName>
        <fullName evidence="3">Seed maturation protein PM36</fullName>
    </submittedName>
</protein>
<comment type="caution">
    <text evidence="3">The sequence shown here is derived from an EMBL/GenBank/DDBJ whole genome shotgun (WGS) entry which is preliminary data.</text>
</comment>
<dbReference type="EMBL" id="LFYR01002227">
    <property type="protein sequence ID" value="KMZ56106.1"/>
    <property type="molecule type" value="Genomic_DNA"/>
</dbReference>
<dbReference type="InterPro" id="IPR050967">
    <property type="entry name" value="Thiamine_Salvage_TenA"/>
</dbReference>
<evidence type="ECO:0000256" key="1">
    <source>
        <dbReference type="SAM" id="MobiDB-lite"/>
    </source>
</evidence>
<dbReference type="SUPFAM" id="SSF48613">
    <property type="entry name" value="Heme oxygenase-like"/>
    <property type="match status" value="1"/>
</dbReference>
<evidence type="ECO:0000259" key="2">
    <source>
        <dbReference type="Pfam" id="PF03070"/>
    </source>
</evidence>
<organism evidence="3 4">
    <name type="scientific">Zostera marina</name>
    <name type="common">Eelgrass</name>
    <dbReference type="NCBI Taxonomy" id="29655"/>
    <lineage>
        <taxon>Eukaryota</taxon>
        <taxon>Viridiplantae</taxon>
        <taxon>Streptophyta</taxon>
        <taxon>Embryophyta</taxon>
        <taxon>Tracheophyta</taxon>
        <taxon>Spermatophyta</taxon>
        <taxon>Magnoliopsida</taxon>
        <taxon>Liliopsida</taxon>
        <taxon>Zosteraceae</taxon>
        <taxon>Zostera</taxon>
    </lineage>
</organism>
<dbReference type="CDD" id="cd19357">
    <property type="entry name" value="TenA_E_At3g16990-like"/>
    <property type="match status" value="1"/>
</dbReference>
<dbReference type="AlphaFoldDB" id="A0A0K9NH85"/>
<dbReference type="PANTHER" id="PTHR43198">
    <property type="entry name" value="BIFUNCTIONAL TH2 PROTEIN"/>
    <property type="match status" value="1"/>
</dbReference>
<evidence type="ECO:0000313" key="4">
    <source>
        <dbReference type="Proteomes" id="UP000036987"/>
    </source>
</evidence>
<dbReference type="OrthoDB" id="37730at2759"/>
<feature type="domain" description="Thiaminase-2/PQQC" evidence="2">
    <location>
        <begin position="25"/>
        <end position="134"/>
    </location>
</feature>
<dbReference type="GO" id="GO:0005829">
    <property type="term" value="C:cytosol"/>
    <property type="evidence" value="ECO:0000318"/>
    <property type="project" value="GO_Central"/>
</dbReference>
<sequence length="189" mass="21238">MEEGLVSGDTLTEGGGGIICKWMEKHSDLYHRATQHPFILSIRDGTVNISFFKRWLTQDYIFVREFVIFTANLLVKASNDKSMSSNDNKNDIDAILGGMASLNDEVLWFKREASKWGISLFNVAPLKANQDYCRRRIQYTTGAFGNMSEMGQFRFRPILLLSPEDSHPMPGESTPGCSENGRGSILKCS</sequence>
<dbReference type="GO" id="GO:0006772">
    <property type="term" value="P:thiamine metabolic process"/>
    <property type="evidence" value="ECO:0007669"/>
    <property type="project" value="UniProtKB-ARBA"/>
</dbReference>
<dbReference type="STRING" id="29655.A0A0K9NH85"/>
<evidence type="ECO:0000313" key="3">
    <source>
        <dbReference type="EMBL" id="KMZ56106.1"/>
    </source>
</evidence>
<dbReference type="InterPro" id="IPR004305">
    <property type="entry name" value="Thiaminase-2/PQQC"/>
</dbReference>
<reference evidence="4" key="1">
    <citation type="journal article" date="2016" name="Nature">
        <title>The genome of the seagrass Zostera marina reveals angiosperm adaptation to the sea.</title>
        <authorList>
            <person name="Olsen J.L."/>
            <person name="Rouze P."/>
            <person name="Verhelst B."/>
            <person name="Lin Y.-C."/>
            <person name="Bayer T."/>
            <person name="Collen J."/>
            <person name="Dattolo E."/>
            <person name="De Paoli E."/>
            <person name="Dittami S."/>
            <person name="Maumus F."/>
            <person name="Michel G."/>
            <person name="Kersting A."/>
            <person name="Lauritano C."/>
            <person name="Lohaus R."/>
            <person name="Toepel M."/>
            <person name="Tonon T."/>
            <person name="Vanneste K."/>
            <person name="Amirebrahimi M."/>
            <person name="Brakel J."/>
            <person name="Bostroem C."/>
            <person name="Chovatia M."/>
            <person name="Grimwood J."/>
            <person name="Jenkins J.W."/>
            <person name="Jueterbock A."/>
            <person name="Mraz A."/>
            <person name="Stam W.T."/>
            <person name="Tice H."/>
            <person name="Bornberg-Bauer E."/>
            <person name="Green P.J."/>
            <person name="Pearson G.A."/>
            <person name="Procaccini G."/>
            <person name="Duarte C.M."/>
            <person name="Schmutz J."/>
            <person name="Reusch T.B.H."/>
            <person name="Van de Peer Y."/>
        </authorList>
    </citation>
    <scope>NUCLEOTIDE SEQUENCE [LARGE SCALE GENOMIC DNA]</scope>
    <source>
        <strain evidence="4">cv. Finnish</strain>
    </source>
</reference>
<dbReference type="InterPro" id="IPR016084">
    <property type="entry name" value="Haem_Oase-like_multi-hlx"/>
</dbReference>
<gene>
    <name evidence="3" type="ORF">ZOSMA_99G00370</name>
</gene>
<dbReference type="PANTHER" id="PTHR43198:SF5">
    <property type="entry name" value="BIFUNCTIONAL TENA-E PROTEIN"/>
    <property type="match status" value="1"/>
</dbReference>
<feature type="region of interest" description="Disordered" evidence="1">
    <location>
        <begin position="164"/>
        <end position="189"/>
    </location>
</feature>
<name>A0A0K9NH85_ZOSMR</name>